<evidence type="ECO:0000256" key="3">
    <source>
        <dbReference type="ARBA" id="ARBA00022927"/>
    </source>
</evidence>
<keyword evidence="7" id="KW-1185">Reference proteome</keyword>
<gene>
    <name evidence="8" type="primary">LOC113742461</name>
</gene>
<evidence type="ECO:0000313" key="8">
    <source>
        <dbReference type="RefSeq" id="XP_027126098.2"/>
    </source>
</evidence>
<dbReference type="InterPro" id="IPR027417">
    <property type="entry name" value="P-loop_NTPase"/>
</dbReference>
<sequence length="109" mass="12635">MMFDVTARLTFKNVATWHRDLCRVCENIPAVLCGNKMDVKNRQVKAKQVTFHRKKSIQYCEISGKSNHNYEKPFLYLLRKLAGDPNLNFAEQPALVPPEVRIDMVAQQQ</sequence>
<dbReference type="Gene3D" id="3.40.50.300">
    <property type="entry name" value="P-loop containing nucleotide triphosphate hydrolases"/>
    <property type="match status" value="1"/>
</dbReference>
<keyword evidence="1 6" id="KW-0813">Transport</keyword>
<dbReference type="SUPFAM" id="SSF52540">
    <property type="entry name" value="P-loop containing nucleoside triphosphate hydrolases"/>
    <property type="match status" value="1"/>
</dbReference>
<evidence type="ECO:0000313" key="7">
    <source>
        <dbReference type="Proteomes" id="UP001652660"/>
    </source>
</evidence>
<dbReference type="RefSeq" id="XP_027126098.2">
    <property type="nucleotide sequence ID" value="XM_027270297.2"/>
</dbReference>
<evidence type="ECO:0000256" key="6">
    <source>
        <dbReference type="RuleBase" id="RU363057"/>
    </source>
</evidence>
<evidence type="ECO:0000256" key="4">
    <source>
        <dbReference type="ARBA" id="ARBA00023134"/>
    </source>
</evidence>
<name>A0A6P6XE69_COFAR</name>
<keyword evidence="2 6" id="KW-0547">Nucleotide-binding</keyword>
<comment type="subcellular location">
    <subcellularLocation>
        <location evidence="6">Nucleus</location>
    </subcellularLocation>
</comment>
<accession>A0A6P6XE69</accession>
<dbReference type="PRINTS" id="PR00627">
    <property type="entry name" value="GTPRANTC4"/>
</dbReference>
<reference evidence="7" key="1">
    <citation type="journal article" date="2025" name="Foods">
        <title>Unveiling the Microbial Signatures of Arabica Coffee Cherries: Insights into Ripeness Specific Diversity, Functional Traits, and Implications for Quality and Safety.</title>
        <authorList>
            <consortium name="RefSeq"/>
            <person name="Tenea G.N."/>
            <person name="Cifuentes V."/>
            <person name="Reyes P."/>
            <person name="Cevallos-Vallejos M."/>
        </authorList>
    </citation>
    <scope>NUCLEOTIDE SEQUENCE [LARGE SCALE GENOMIC DNA]</scope>
</reference>
<dbReference type="PANTHER" id="PTHR24071:SF0">
    <property type="entry name" value="GTP-BINDING NUCLEAR PROTEIN RAN"/>
    <property type="match status" value="1"/>
</dbReference>
<protein>
    <recommendedName>
        <fullName evidence="6">GTP-binding nuclear protein</fullName>
    </recommendedName>
</protein>
<dbReference type="Proteomes" id="UP001652660">
    <property type="component" value="Chromosome 4c"/>
</dbReference>
<comment type="similarity">
    <text evidence="6">Belongs to the small GTPase superfamily. Ran family.</text>
</comment>
<keyword evidence="3 6" id="KW-0653">Protein transport</keyword>
<keyword evidence="6" id="KW-0539">Nucleus</keyword>
<comment type="function">
    <text evidence="5 6">GTP-binding protein involved in nucleocytoplasmic transport. Required for the import of protein into the nucleus and also for RNA export. Involved in chromatin condensation and control of cell cycle.</text>
</comment>
<dbReference type="OrthoDB" id="2012850at2759"/>
<evidence type="ECO:0000256" key="5">
    <source>
        <dbReference type="ARBA" id="ARBA00024659"/>
    </source>
</evidence>
<organism evidence="7 8">
    <name type="scientific">Coffea arabica</name>
    <name type="common">Arabian coffee</name>
    <dbReference type="NCBI Taxonomy" id="13443"/>
    <lineage>
        <taxon>Eukaryota</taxon>
        <taxon>Viridiplantae</taxon>
        <taxon>Streptophyta</taxon>
        <taxon>Embryophyta</taxon>
        <taxon>Tracheophyta</taxon>
        <taxon>Spermatophyta</taxon>
        <taxon>Magnoliopsida</taxon>
        <taxon>eudicotyledons</taxon>
        <taxon>Gunneridae</taxon>
        <taxon>Pentapetalae</taxon>
        <taxon>asterids</taxon>
        <taxon>lamiids</taxon>
        <taxon>Gentianales</taxon>
        <taxon>Rubiaceae</taxon>
        <taxon>Ixoroideae</taxon>
        <taxon>Gardenieae complex</taxon>
        <taxon>Bertiereae - Coffeeae clade</taxon>
        <taxon>Coffeeae</taxon>
        <taxon>Coffea</taxon>
    </lineage>
</organism>
<keyword evidence="4 6" id="KW-0342">GTP-binding</keyword>
<evidence type="ECO:0000256" key="2">
    <source>
        <dbReference type="ARBA" id="ARBA00022741"/>
    </source>
</evidence>
<dbReference type="PANTHER" id="PTHR24071">
    <property type="entry name" value="RAN GTPASE"/>
    <property type="match status" value="1"/>
</dbReference>
<dbReference type="InterPro" id="IPR002041">
    <property type="entry name" value="Ran_GTPase"/>
</dbReference>
<dbReference type="PROSITE" id="PS51418">
    <property type="entry name" value="RAN"/>
    <property type="match status" value="1"/>
</dbReference>
<evidence type="ECO:0000256" key="1">
    <source>
        <dbReference type="ARBA" id="ARBA00022448"/>
    </source>
</evidence>
<proteinExistence type="inferred from homology"/>
<dbReference type="SMART" id="SM00176">
    <property type="entry name" value="RAN"/>
    <property type="match status" value="1"/>
</dbReference>
<dbReference type="PROSITE" id="PS51419">
    <property type="entry name" value="RAB"/>
    <property type="match status" value="1"/>
</dbReference>
<dbReference type="Pfam" id="PF00071">
    <property type="entry name" value="Ras"/>
    <property type="match status" value="1"/>
</dbReference>
<reference evidence="8" key="2">
    <citation type="submission" date="2025-08" db="UniProtKB">
        <authorList>
            <consortium name="RefSeq"/>
        </authorList>
    </citation>
    <scope>IDENTIFICATION</scope>
    <source>
        <tissue evidence="8">Leaves</tissue>
    </source>
</reference>
<dbReference type="InterPro" id="IPR001806">
    <property type="entry name" value="Small_GTPase"/>
</dbReference>
<dbReference type="GeneID" id="113742461"/>